<sequence>MASNMELGNINDISEALTVTGFIPTSQAENYNHTLSTLVISTHGLMEKGSTEGGGLTSEHQYSVSRTLKVIFVFPLVVDAMSVIALLMIAADAADVVAPEPSS</sequence>
<gene>
    <name evidence="2" type="ORF">CHS0354_025262</name>
</gene>
<keyword evidence="3" id="KW-1185">Reference proteome</keyword>
<reference evidence="2" key="2">
    <citation type="journal article" date="2021" name="Genome Biol. Evol.">
        <title>Developing a high-quality reference genome for a parasitic bivalve with doubly uniparental inheritance (Bivalvia: Unionida).</title>
        <authorList>
            <person name="Smith C.H."/>
        </authorList>
    </citation>
    <scope>NUCLEOTIDE SEQUENCE</scope>
    <source>
        <strain evidence="2">CHS0354</strain>
        <tissue evidence="2">Mantle</tissue>
    </source>
</reference>
<protein>
    <submittedName>
        <fullName evidence="2">Uncharacterized protein</fullName>
    </submittedName>
</protein>
<evidence type="ECO:0000313" key="2">
    <source>
        <dbReference type="EMBL" id="KAK3578551.1"/>
    </source>
</evidence>
<keyword evidence="1" id="KW-0472">Membrane</keyword>
<proteinExistence type="predicted"/>
<dbReference type="EMBL" id="JAEAOA010001506">
    <property type="protein sequence ID" value="KAK3578551.1"/>
    <property type="molecule type" value="Genomic_DNA"/>
</dbReference>
<keyword evidence="1" id="KW-0812">Transmembrane</keyword>
<keyword evidence="1" id="KW-1133">Transmembrane helix</keyword>
<feature type="transmembrane region" description="Helical" evidence="1">
    <location>
        <begin position="70"/>
        <end position="91"/>
    </location>
</feature>
<accession>A0AAE0VI70</accession>
<dbReference type="AlphaFoldDB" id="A0AAE0VI70"/>
<reference evidence="2" key="1">
    <citation type="journal article" date="2021" name="Genome Biol. Evol.">
        <title>A High-Quality Reference Genome for a Parasitic Bivalve with Doubly Uniparental Inheritance (Bivalvia: Unionida).</title>
        <authorList>
            <person name="Smith C.H."/>
        </authorList>
    </citation>
    <scope>NUCLEOTIDE SEQUENCE</scope>
    <source>
        <strain evidence="2">CHS0354</strain>
    </source>
</reference>
<reference evidence="2" key="3">
    <citation type="submission" date="2023-05" db="EMBL/GenBank/DDBJ databases">
        <authorList>
            <person name="Smith C.H."/>
        </authorList>
    </citation>
    <scope>NUCLEOTIDE SEQUENCE</scope>
    <source>
        <strain evidence="2">CHS0354</strain>
        <tissue evidence="2">Mantle</tissue>
    </source>
</reference>
<organism evidence="2 3">
    <name type="scientific">Potamilus streckersoni</name>
    <dbReference type="NCBI Taxonomy" id="2493646"/>
    <lineage>
        <taxon>Eukaryota</taxon>
        <taxon>Metazoa</taxon>
        <taxon>Spiralia</taxon>
        <taxon>Lophotrochozoa</taxon>
        <taxon>Mollusca</taxon>
        <taxon>Bivalvia</taxon>
        <taxon>Autobranchia</taxon>
        <taxon>Heteroconchia</taxon>
        <taxon>Palaeoheterodonta</taxon>
        <taxon>Unionida</taxon>
        <taxon>Unionoidea</taxon>
        <taxon>Unionidae</taxon>
        <taxon>Ambleminae</taxon>
        <taxon>Lampsilini</taxon>
        <taxon>Potamilus</taxon>
    </lineage>
</organism>
<evidence type="ECO:0000313" key="3">
    <source>
        <dbReference type="Proteomes" id="UP001195483"/>
    </source>
</evidence>
<comment type="caution">
    <text evidence="2">The sequence shown here is derived from an EMBL/GenBank/DDBJ whole genome shotgun (WGS) entry which is preliminary data.</text>
</comment>
<evidence type="ECO:0000256" key="1">
    <source>
        <dbReference type="SAM" id="Phobius"/>
    </source>
</evidence>
<dbReference type="Proteomes" id="UP001195483">
    <property type="component" value="Unassembled WGS sequence"/>
</dbReference>
<name>A0AAE0VI70_9BIVA</name>